<accession>A0ABV3Z853</accession>
<dbReference type="PROSITE" id="PS51365">
    <property type="entry name" value="RENAL_DIPEPTIDASE_2"/>
    <property type="match status" value="1"/>
</dbReference>
<feature type="chain" id="PRO_5045296298" evidence="1">
    <location>
        <begin position="28"/>
        <end position="410"/>
    </location>
</feature>
<dbReference type="EMBL" id="JBEHZE010000002">
    <property type="protein sequence ID" value="MEX6634658.1"/>
    <property type="molecule type" value="Genomic_DNA"/>
</dbReference>
<keyword evidence="3" id="KW-1185">Reference proteome</keyword>
<keyword evidence="2" id="KW-0224">Dipeptidase</keyword>
<dbReference type="GO" id="GO:0016805">
    <property type="term" value="F:dipeptidase activity"/>
    <property type="evidence" value="ECO:0007669"/>
    <property type="project" value="UniProtKB-KW"/>
</dbReference>
<name>A0ABV3Z853_9PROT</name>
<feature type="signal peptide" evidence="1">
    <location>
        <begin position="1"/>
        <end position="27"/>
    </location>
</feature>
<evidence type="ECO:0000313" key="2">
    <source>
        <dbReference type="EMBL" id="MEX6634658.1"/>
    </source>
</evidence>
<dbReference type="InterPro" id="IPR032466">
    <property type="entry name" value="Metal_Hydrolase"/>
</dbReference>
<evidence type="ECO:0000256" key="1">
    <source>
        <dbReference type="SAM" id="SignalP"/>
    </source>
</evidence>
<evidence type="ECO:0000313" key="3">
    <source>
        <dbReference type="Proteomes" id="UP001560685"/>
    </source>
</evidence>
<dbReference type="CDD" id="cd01301">
    <property type="entry name" value="rDP_like"/>
    <property type="match status" value="1"/>
</dbReference>
<dbReference type="EC" id="3.4.13.19" evidence="2"/>
<gene>
    <name evidence="2" type="ORF">ABFZ84_13985</name>
</gene>
<reference evidence="2 3" key="1">
    <citation type="submission" date="2024-05" db="EMBL/GenBank/DDBJ databases">
        <title>Three bacterial strains, DH-69, EH-24, and ECK-19 isolated from coastal sediments.</title>
        <authorList>
            <person name="Ye Y.-Q."/>
            <person name="Du Z.-J."/>
        </authorList>
    </citation>
    <scope>NUCLEOTIDE SEQUENCE [LARGE SCALE GENOMIC DNA]</scope>
    <source>
        <strain evidence="2 3">ECK-19</strain>
    </source>
</reference>
<dbReference type="RefSeq" id="WP_369314702.1">
    <property type="nucleotide sequence ID" value="NZ_JBEHZE010000002.1"/>
</dbReference>
<organism evidence="2 3">
    <name type="scientific">Hyphococcus lacteus</name>
    <dbReference type="NCBI Taxonomy" id="3143536"/>
    <lineage>
        <taxon>Bacteria</taxon>
        <taxon>Pseudomonadati</taxon>
        <taxon>Pseudomonadota</taxon>
        <taxon>Alphaproteobacteria</taxon>
        <taxon>Parvularculales</taxon>
        <taxon>Parvularculaceae</taxon>
        <taxon>Hyphococcus</taxon>
    </lineage>
</organism>
<dbReference type="SUPFAM" id="SSF51556">
    <property type="entry name" value="Metallo-dependent hydrolases"/>
    <property type="match status" value="1"/>
</dbReference>
<keyword evidence="2" id="KW-0645">Protease</keyword>
<keyword evidence="2" id="KW-0378">Hydrolase</keyword>
<protein>
    <submittedName>
        <fullName evidence="2">Dipeptidase</fullName>
        <ecNumber evidence="2">3.4.13.19</ecNumber>
    </submittedName>
</protein>
<comment type="caution">
    <text evidence="2">The sequence shown here is derived from an EMBL/GenBank/DDBJ whole genome shotgun (WGS) entry which is preliminary data.</text>
</comment>
<dbReference type="PANTHER" id="PTHR10443">
    <property type="entry name" value="MICROSOMAL DIPEPTIDASE"/>
    <property type="match status" value="1"/>
</dbReference>
<keyword evidence="1" id="KW-0732">Signal</keyword>
<proteinExistence type="predicted"/>
<dbReference type="InterPro" id="IPR008257">
    <property type="entry name" value="Pept_M19"/>
</dbReference>
<dbReference type="Pfam" id="PF01244">
    <property type="entry name" value="Peptidase_M19"/>
    <property type="match status" value="1"/>
</dbReference>
<sequence length="410" mass="44999">MVRNIKTRKGMIYGLLLATITYVGAEAADEGVLPVPSDRAVELAQSAIIVDGHVDFPSQLLESGVDPINNGGATNFDFDRAIRAGFNAPFMSIYVSSHFEETGGAKARADILIGVMEGLTQQYPDKFTISTSVKDVRKAAKAGKVSFAFGMENGSPIEGDLENLHHFYDRGVRYITLAHSKANHISDSSYDDDKRWGGLSPFGRVLVREMNELGVIVDVSHISDDAFFDVIEISKAPVIASHSGARHFTPGFERNMTDDMIKRLAENNGVIMINFGTHFLTKDGSGRRLGRDQAYVDYRAERGLSDTALVYSEFRKWFDINVEVPFAGVSDVVDHIDYVRDLVGIDHVGLGSDFDGVGDTLPTGLKDVSGLPVLIQEMIDRGYSDKEIRKVLGENALRVWSAVEKTANNN</sequence>
<dbReference type="Gene3D" id="3.20.20.140">
    <property type="entry name" value="Metal-dependent hydrolases"/>
    <property type="match status" value="1"/>
</dbReference>
<dbReference type="Proteomes" id="UP001560685">
    <property type="component" value="Unassembled WGS sequence"/>
</dbReference>
<dbReference type="PANTHER" id="PTHR10443:SF12">
    <property type="entry name" value="DIPEPTIDASE"/>
    <property type="match status" value="1"/>
</dbReference>